<keyword evidence="1" id="KW-1133">Transmembrane helix</keyword>
<reference evidence="2" key="1">
    <citation type="journal article" date="2014" name="Front. Microbiol.">
        <title>High frequency of phylogenetically diverse reductive dehalogenase-homologous genes in deep subseafloor sedimentary metagenomes.</title>
        <authorList>
            <person name="Kawai M."/>
            <person name="Futagami T."/>
            <person name="Toyoda A."/>
            <person name="Takaki Y."/>
            <person name="Nishi S."/>
            <person name="Hori S."/>
            <person name="Arai W."/>
            <person name="Tsubouchi T."/>
            <person name="Morono Y."/>
            <person name="Uchiyama I."/>
            <person name="Ito T."/>
            <person name="Fujiyama A."/>
            <person name="Inagaki F."/>
            <person name="Takami H."/>
        </authorList>
    </citation>
    <scope>NUCLEOTIDE SEQUENCE</scope>
    <source>
        <strain evidence="2">Expedition CK06-06</strain>
    </source>
</reference>
<sequence>MKKFGEFIFRNRIILIIGIVIISILCFLYLPDLRMEDDETTWFPKGDPILKTHDEFKQTFVNSEFVVVA</sequence>
<accession>X1QBY8</accession>
<protein>
    <submittedName>
        <fullName evidence="2">Uncharacterized protein</fullName>
    </submittedName>
</protein>
<feature type="transmembrane region" description="Helical" evidence="1">
    <location>
        <begin position="12"/>
        <end position="30"/>
    </location>
</feature>
<feature type="non-terminal residue" evidence="2">
    <location>
        <position position="69"/>
    </location>
</feature>
<organism evidence="2">
    <name type="scientific">marine sediment metagenome</name>
    <dbReference type="NCBI Taxonomy" id="412755"/>
    <lineage>
        <taxon>unclassified sequences</taxon>
        <taxon>metagenomes</taxon>
        <taxon>ecological metagenomes</taxon>
    </lineage>
</organism>
<evidence type="ECO:0000256" key="1">
    <source>
        <dbReference type="SAM" id="Phobius"/>
    </source>
</evidence>
<comment type="caution">
    <text evidence="2">The sequence shown here is derived from an EMBL/GenBank/DDBJ whole genome shotgun (WGS) entry which is preliminary data.</text>
</comment>
<keyword evidence="1" id="KW-0472">Membrane</keyword>
<dbReference type="EMBL" id="BARV01043732">
    <property type="protein sequence ID" value="GAI65753.1"/>
    <property type="molecule type" value="Genomic_DNA"/>
</dbReference>
<keyword evidence="1" id="KW-0812">Transmembrane</keyword>
<name>X1QBY8_9ZZZZ</name>
<proteinExistence type="predicted"/>
<dbReference type="AlphaFoldDB" id="X1QBY8"/>
<evidence type="ECO:0000313" key="2">
    <source>
        <dbReference type="EMBL" id="GAI65753.1"/>
    </source>
</evidence>
<gene>
    <name evidence="2" type="ORF">S06H3_65123</name>
</gene>